<gene>
    <name evidence="8" type="ORF">ODALV1_LOCUS24274</name>
</gene>
<evidence type="ECO:0000313" key="8">
    <source>
        <dbReference type="EMBL" id="CAL8131682.1"/>
    </source>
</evidence>
<dbReference type="Proteomes" id="UP001642540">
    <property type="component" value="Unassembled WGS sequence"/>
</dbReference>
<evidence type="ECO:0000256" key="2">
    <source>
        <dbReference type="ARBA" id="ARBA00010790"/>
    </source>
</evidence>
<name>A0ABP1RNJ4_9HEXA</name>
<feature type="domain" description="Glucose-methanol-choline oxidoreductase N-terminal" evidence="7">
    <location>
        <begin position="126"/>
        <end position="149"/>
    </location>
</feature>
<dbReference type="Gene3D" id="3.50.50.60">
    <property type="entry name" value="FAD/NAD(P)-binding domain"/>
    <property type="match status" value="1"/>
</dbReference>
<comment type="caution">
    <text evidence="8">The sequence shown here is derived from an EMBL/GenBank/DDBJ whole genome shotgun (WGS) entry which is preliminary data.</text>
</comment>
<reference evidence="8 9" key="1">
    <citation type="submission" date="2024-08" db="EMBL/GenBank/DDBJ databases">
        <authorList>
            <person name="Cucini C."/>
            <person name="Frati F."/>
        </authorList>
    </citation>
    <scope>NUCLEOTIDE SEQUENCE [LARGE SCALE GENOMIC DNA]</scope>
</reference>
<dbReference type="Pfam" id="PF00732">
    <property type="entry name" value="GMC_oxred_N"/>
    <property type="match status" value="1"/>
</dbReference>
<feature type="transmembrane region" description="Helical" evidence="6">
    <location>
        <begin position="7"/>
        <end position="32"/>
    </location>
</feature>
<sequence length="640" mass="73155">MLMRIVDLLVLVFFIVPIPLIVFIQGNFYYYWDYFYSISENDPSTQIYDFIVVGAGSGGSVLANRLTKQNRVLLLESGGDPLWHNYIPVFALEMLDRPQVDWMYKTVPQKFSHFSMENQQSHWPRGKVLGGSSVLNYMLYVRGHELDFNNWANITGDSSWNYKNVLPYFKKSLIYKGDYTKNEKQYGSTPYGYLHVEKRNKGPMRDLISDAARELGLENIDLNGPQRSGIGALEATLKKGSRCSTFTAFLEPILTRKNLDIRRYAHVTKIKIDSAGNARGVWFNRHGRKYFASASKEVVISAGAIDSAKLLLLSGIGPKEHLKEVGIKPKVNLPVGKFLKDHIGVLVGPILIDKPITVFPERDIGLSTFLEYFLNGTGHLTYPSLLDMQGFISTSKVKQLYKDWPDIQLYFSYAGLYENLPMDFSRLTGVKKEIIHKYFSKYIGKHGITVGVALVRPKSYGNLRLKNKDPLTPPLLDPRYLEHPDDIKAFVEGIKFLVDFVEKTKSFQSINASFPDVYWPGCEKYKLRSDQYWECYARHYAFTVYHPIGTCRMGKGVQDPLAVVDSQLRVLKVNGLRVADASIMPEIVNGNTNAPTIMIGEKAADMIRQHWSEQYLICDQFHLIFYYKLQQKQCFYSQLV</sequence>
<dbReference type="PIRSF" id="PIRSF000137">
    <property type="entry name" value="Alcohol_oxidase"/>
    <property type="match status" value="1"/>
</dbReference>
<dbReference type="PROSITE" id="PS00623">
    <property type="entry name" value="GMC_OXRED_1"/>
    <property type="match status" value="1"/>
</dbReference>
<dbReference type="InterPro" id="IPR012132">
    <property type="entry name" value="GMC_OxRdtase"/>
</dbReference>
<proteinExistence type="inferred from homology"/>
<dbReference type="Gene3D" id="3.30.560.10">
    <property type="entry name" value="Glucose Oxidase, domain 3"/>
    <property type="match status" value="1"/>
</dbReference>
<dbReference type="Pfam" id="PF05199">
    <property type="entry name" value="GMC_oxred_C"/>
    <property type="match status" value="1"/>
</dbReference>
<dbReference type="SUPFAM" id="SSF51905">
    <property type="entry name" value="FAD/NAD(P)-binding domain"/>
    <property type="match status" value="1"/>
</dbReference>
<protein>
    <recommendedName>
        <fullName evidence="7">Glucose-methanol-choline oxidoreductase N-terminal domain-containing protein</fullName>
    </recommendedName>
</protein>
<dbReference type="PANTHER" id="PTHR11552:SF147">
    <property type="entry name" value="CHOLINE DEHYDROGENASE, MITOCHONDRIAL"/>
    <property type="match status" value="1"/>
</dbReference>
<dbReference type="EMBL" id="CAXLJM020000089">
    <property type="protein sequence ID" value="CAL8131682.1"/>
    <property type="molecule type" value="Genomic_DNA"/>
</dbReference>
<evidence type="ECO:0000256" key="5">
    <source>
        <dbReference type="RuleBase" id="RU003968"/>
    </source>
</evidence>
<evidence type="ECO:0000259" key="7">
    <source>
        <dbReference type="PROSITE" id="PS00623"/>
    </source>
</evidence>
<keyword evidence="3 5" id="KW-0285">Flavoprotein</keyword>
<comment type="similarity">
    <text evidence="2 5">Belongs to the GMC oxidoreductase family.</text>
</comment>
<evidence type="ECO:0000256" key="4">
    <source>
        <dbReference type="ARBA" id="ARBA00022827"/>
    </source>
</evidence>
<dbReference type="PANTHER" id="PTHR11552">
    <property type="entry name" value="GLUCOSE-METHANOL-CHOLINE GMC OXIDOREDUCTASE"/>
    <property type="match status" value="1"/>
</dbReference>
<accession>A0ABP1RNJ4</accession>
<dbReference type="InterPro" id="IPR036188">
    <property type="entry name" value="FAD/NAD-bd_sf"/>
</dbReference>
<keyword evidence="4 5" id="KW-0274">FAD</keyword>
<keyword evidence="6" id="KW-1133">Transmembrane helix</keyword>
<keyword evidence="6" id="KW-0472">Membrane</keyword>
<organism evidence="8 9">
    <name type="scientific">Orchesella dallaii</name>
    <dbReference type="NCBI Taxonomy" id="48710"/>
    <lineage>
        <taxon>Eukaryota</taxon>
        <taxon>Metazoa</taxon>
        <taxon>Ecdysozoa</taxon>
        <taxon>Arthropoda</taxon>
        <taxon>Hexapoda</taxon>
        <taxon>Collembola</taxon>
        <taxon>Entomobryomorpha</taxon>
        <taxon>Entomobryoidea</taxon>
        <taxon>Orchesellidae</taxon>
        <taxon>Orchesellinae</taxon>
        <taxon>Orchesella</taxon>
    </lineage>
</organism>
<evidence type="ECO:0000256" key="1">
    <source>
        <dbReference type="ARBA" id="ARBA00001974"/>
    </source>
</evidence>
<dbReference type="InterPro" id="IPR000172">
    <property type="entry name" value="GMC_OxRdtase_N"/>
</dbReference>
<keyword evidence="6" id="KW-0812">Transmembrane</keyword>
<evidence type="ECO:0000256" key="3">
    <source>
        <dbReference type="ARBA" id="ARBA00022630"/>
    </source>
</evidence>
<keyword evidence="9" id="KW-1185">Reference proteome</keyword>
<dbReference type="InterPro" id="IPR007867">
    <property type="entry name" value="GMC_OxRtase_C"/>
</dbReference>
<dbReference type="SUPFAM" id="SSF54373">
    <property type="entry name" value="FAD-linked reductases, C-terminal domain"/>
    <property type="match status" value="1"/>
</dbReference>
<evidence type="ECO:0000256" key="6">
    <source>
        <dbReference type="SAM" id="Phobius"/>
    </source>
</evidence>
<evidence type="ECO:0000313" key="9">
    <source>
        <dbReference type="Proteomes" id="UP001642540"/>
    </source>
</evidence>
<comment type="cofactor">
    <cofactor evidence="1">
        <name>FAD</name>
        <dbReference type="ChEBI" id="CHEBI:57692"/>
    </cofactor>
</comment>